<evidence type="ECO:0000313" key="9">
    <source>
        <dbReference type="Proteomes" id="UP000034029"/>
    </source>
</evidence>
<evidence type="ECO:0000313" key="10">
    <source>
        <dbReference type="Proteomes" id="UP000183090"/>
    </source>
</evidence>
<dbReference type="KEGG" id="shv:AAT16_03995"/>
<dbReference type="Proteomes" id="UP000183090">
    <property type="component" value="Unassembled WGS sequence"/>
</dbReference>
<comment type="similarity">
    <text evidence="2">Belongs to the CDP-glycerol glycerophosphotransferase family.</text>
</comment>
<evidence type="ECO:0000313" key="8">
    <source>
        <dbReference type="EMBL" id="SFK50678.1"/>
    </source>
</evidence>
<keyword evidence="6" id="KW-0472">Membrane</keyword>
<dbReference type="Gene3D" id="3.40.50.11820">
    <property type="match status" value="1"/>
</dbReference>
<dbReference type="InterPro" id="IPR043149">
    <property type="entry name" value="TagF_N"/>
</dbReference>
<keyword evidence="4" id="KW-0808">Transferase</keyword>
<evidence type="ECO:0000256" key="2">
    <source>
        <dbReference type="ARBA" id="ARBA00010488"/>
    </source>
</evidence>
<dbReference type="RefSeq" id="WP_046789639.1">
    <property type="nucleotide sequence ID" value="NZ_CP011366.1"/>
</dbReference>
<dbReference type="Pfam" id="PF04464">
    <property type="entry name" value="Glyphos_transf"/>
    <property type="match status" value="1"/>
</dbReference>
<dbReference type="GO" id="GO:0047355">
    <property type="term" value="F:CDP-glycerol glycerophosphotransferase activity"/>
    <property type="evidence" value="ECO:0007669"/>
    <property type="project" value="InterPro"/>
</dbReference>
<evidence type="ECO:0000256" key="3">
    <source>
        <dbReference type="ARBA" id="ARBA00022475"/>
    </source>
</evidence>
<organism evidence="8 10">
    <name type="scientific">Salinicoccus halodurans</name>
    <dbReference type="NCBI Taxonomy" id="407035"/>
    <lineage>
        <taxon>Bacteria</taxon>
        <taxon>Bacillati</taxon>
        <taxon>Bacillota</taxon>
        <taxon>Bacilli</taxon>
        <taxon>Bacillales</taxon>
        <taxon>Staphylococcaceae</taxon>
        <taxon>Salinicoccus</taxon>
    </lineage>
</organism>
<gene>
    <name evidence="7" type="ORF">AAT16_03995</name>
    <name evidence="8" type="ORF">SAMN05216235_0034</name>
</gene>
<dbReference type="InterPro" id="IPR007554">
    <property type="entry name" value="Glycerophosphate_synth"/>
</dbReference>
<dbReference type="GO" id="GO:0019350">
    <property type="term" value="P:teichoic acid biosynthetic process"/>
    <property type="evidence" value="ECO:0007669"/>
    <property type="project" value="UniProtKB-KW"/>
</dbReference>
<keyword evidence="5" id="KW-0777">Teichoic acid biosynthesis</keyword>
<dbReference type="InterPro" id="IPR051612">
    <property type="entry name" value="Teichoic_Acid_Biosynth"/>
</dbReference>
<name>A0A0F7HK58_9STAP</name>
<keyword evidence="9" id="KW-1185">Reference proteome</keyword>
<dbReference type="GO" id="GO:0005886">
    <property type="term" value="C:plasma membrane"/>
    <property type="evidence" value="ECO:0007669"/>
    <property type="project" value="UniProtKB-SubCell"/>
</dbReference>
<evidence type="ECO:0000256" key="1">
    <source>
        <dbReference type="ARBA" id="ARBA00004202"/>
    </source>
</evidence>
<dbReference type="EMBL" id="CP011366">
    <property type="protein sequence ID" value="AKG73449.1"/>
    <property type="molecule type" value="Genomic_DNA"/>
</dbReference>
<keyword evidence="3" id="KW-1003">Cell membrane</keyword>
<reference evidence="9" key="2">
    <citation type="submission" date="2015-04" db="EMBL/GenBank/DDBJ databases">
        <title>Complete genome sequence of Salinicoccus halodurans strain H3B36, isolated from the Qaidam basin of China.</title>
        <authorList>
            <person name="Ma Y."/>
            <person name="Jiang K."/>
            <person name="Xue Y."/>
        </authorList>
    </citation>
    <scope>NUCLEOTIDE SEQUENCE [LARGE SCALE GENOMIC DNA]</scope>
    <source>
        <strain evidence="9">H3B36</strain>
    </source>
</reference>
<comment type="subcellular location">
    <subcellularLocation>
        <location evidence="1">Cell membrane</location>
        <topology evidence="1">Peripheral membrane protein</topology>
    </subcellularLocation>
</comment>
<reference evidence="7 9" key="1">
    <citation type="journal article" date="2015" name="Int. J. Syst. Evol. Microbiol.">
        <title>Complete genome sequence of Salinicoccus halodurans H3B36, isolated from the Qaidam Basin in China.</title>
        <authorList>
            <person name="Jiang K."/>
            <person name="Xue Y."/>
            <person name="Ma Y."/>
        </authorList>
    </citation>
    <scope>NUCLEOTIDE SEQUENCE [LARGE SCALE GENOMIC DNA]</scope>
    <source>
        <strain evidence="7 9">H3B36</strain>
    </source>
</reference>
<dbReference type="OrthoDB" id="9811865at2"/>
<reference evidence="8 10" key="3">
    <citation type="submission" date="2016-10" db="EMBL/GenBank/DDBJ databases">
        <authorList>
            <person name="Varghese N."/>
            <person name="Submissions S."/>
        </authorList>
    </citation>
    <scope>NUCLEOTIDE SEQUENCE [LARGE SCALE GENOMIC DNA]</scope>
    <source>
        <strain evidence="8 10">CGMCC 1.6501</strain>
    </source>
</reference>
<dbReference type="InterPro" id="IPR043148">
    <property type="entry name" value="TagF_C"/>
</dbReference>
<evidence type="ECO:0000313" key="7">
    <source>
        <dbReference type="EMBL" id="AKG73449.1"/>
    </source>
</evidence>
<accession>A0A0F7HK58</accession>
<evidence type="ECO:0000256" key="6">
    <source>
        <dbReference type="ARBA" id="ARBA00023136"/>
    </source>
</evidence>
<dbReference type="PANTHER" id="PTHR37316">
    <property type="entry name" value="TEICHOIC ACID GLYCEROL-PHOSPHATE PRIMASE"/>
    <property type="match status" value="1"/>
</dbReference>
<evidence type="ECO:0000256" key="4">
    <source>
        <dbReference type="ARBA" id="ARBA00022679"/>
    </source>
</evidence>
<sequence length="387" mass="44982">MVREAAINLYLAITKVIFNLFRSLPVQNKTVMIASFGDNIQYVLDEVHERTSSKIILLKDSRCSYTFRNADDKNTIRFIPVNIPGTVKGLYHLATARHIFVDNYQVVLASCDFKEEQTCVQLWHADGAVKLFGFKDKATVERTASAQKRFKQVYDNFHKVVVSSDDMGWIFEEAFDISHENLLKTGMPRTDFFFNEAKMERAQEKLHTQMPQLEDKQVILYAPTFREGHFKVDDLRLNIKNLKKGLSEDHHLLLRLHPAVTSGGEWDDDFVTDVSRGYDIFELLAITDILVTDYSSIPFEFAILGRPMIFYPYDLEEYVTTRGIWFDYEKFVPGPVVYHSAEMIDVIRTEEFRLEKVLLFDETWNKYADGKSTEKLITTLYKDAARR</sequence>
<proteinExistence type="inferred from homology"/>
<dbReference type="EMBL" id="FOTB01000001">
    <property type="protein sequence ID" value="SFK50678.1"/>
    <property type="molecule type" value="Genomic_DNA"/>
</dbReference>
<dbReference type="PANTHER" id="PTHR37316:SF1">
    <property type="entry name" value="TEICHOIC ACID GLYCEROL-PHOSPHATE PRIMASE"/>
    <property type="match status" value="1"/>
</dbReference>
<dbReference type="Gene3D" id="3.40.50.12580">
    <property type="match status" value="1"/>
</dbReference>
<dbReference type="AlphaFoldDB" id="A0A0F7HK58"/>
<dbReference type="Proteomes" id="UP000034029">
    <property type="component" value="Chromosome"/>
</dbReference>
<evidence type="ECO:0000256" key="5">
    <source>
        <dbReference type="ARBA" id="ARBA00022944"/>
    </source>
</evidence>
<protein>
    <submittedName>
        <fullName evidence="8">CDP-glycerol glycerophosphotransferase, TagB/SpsB family</fullName>
    </submittedName>
</protein>
<dbReference type="SUPFAM" id="SSF53756">
    <property type="entry name" value="UDP-Glycosyltransferase/glycogen phosphorylase"/>
    <property type="match status" value="1"/>
</dbReference>